<evidence type="ECO:0000256" key="1">
    <source>
        <dbReference type="ARBA" id="ARBA00009884"/>
    </source>
</evidence>
<reference evidence="3" key="1">
    <citation type="journal article" date="2022" name="G3 (Bethesda)">
        <title>High quality genome of the basidiomycete yeast Dioszegia hungarica PDD-24b-2 isolated from cloud water.</title>
        <authorList>
            <person name="Jarrige D."/>
            <person name="Haridas S."/>
            <person name="Bleykasten-Grosshans C."/>
            <person name="Joly M."/>
            <person name="Nadalig T."/>
            <person name="Sancelme M."/>
            <person name="Vuilleumier S."/>
            <person name="Grigoriev I.V."/>
            <person name="Amato P."/>
            <person name="Bringel F."/>
        </authorList>
    </citation>
    <scope>NUCLEOTIDE SEQUENCE</scope>
    <source>
        <strain evidence="3">PDD-24b-2</strain>
    </source>
</reference>
<dbReference type="GeneID" id="77728584"/>
<feature type="region of interest" description="Disordered" evidence="2">
    <location>
        <begin position="594"/>
        <end position="631"/>
    </location>
</feature>
<comment type="similarity">
    <text evidence="1">Belongs to the STXBP/unc-18/SEC1 family.</text>
</comment>
<proteinExistence type="inferred from homology"/>
<dbReference type="InterPro" id="IPR043127">
    <property type="entry name" value="Sec-1-like_dom3a"/>
</dbReference>
<dbReference type="PIRSF" id="PIRSF005715">
    <property type="entry name" value="VPS45_Sec1"/>
    <property type="match status" value="1"/>
</dbReference>
<name>A0AA38HG15_9TREE</name>
<sequence>MDVLKAVQTYVMKMITEVPGMKVLLLDAHTVISLVATQSELLAHEVYLTDRIDNLSRESLSHLSCIAFLSPGSVEGVKAELAKPRYGGYWLYFSNTLTKAEIEGMAEVDEMEVVREVQEYFADYLAQYSSHFSLTPAALADGGEGPPNPPLYLPPPMLLTPPTISYQVRAILAVLLSLKKRPVIRWERMSQAGRKLAMEVQSAMQNPPYRELFDFRPSAGPSPLLLILDRRNDPLTPLLSQWTYQAMVHELIGITNGRVRIEHEEKLELRDIVLSPSSDPFFAQNLFSNFGDLGAAIASYVSDYQSKNSTLAGGGSNSKNRIETVADMKRFVEEYPEFRRLGGNVTKHVTLVGELSRIVERDELLGVSEVEQSLASQESHQADLRSVMTLLASPRVPSSNKLRLAILYALRYQKAQGNQIATVVDALIRNGISADKARLVYVMLNFAGADVRQDDLFMNDNLFSRGKSALKGLKGVENVYTQHTPHLMQTLDMLLKGRLKETSYPSLEGDEAARAQRPQDIIVFMHGGTTYEEGRAIALLNQRLASDREGGPGGTRILLGGSMVHNSASFLNMVESSAEHFPPDIYTAPSSVGGTSTYSFPSSSSSSTPAPGPSGTSAAGPSTPGLNLRAGGYELSVGGTAGSGLYRTQEEAGASVNLGQVGQGASSVAEGLRDGAGRLWGSVRAKVEERVSRTGTPLG</sequence>
<evidence type="ECO:0000313" key="4">
    <source>
        <dbReference type="Proteomes" id="UP001164286"/>
    </source>
</evidence>
<dbReference type="Gene3D" id="1.25.40.60">
    <property type="match status" value="1"/>
</dbReference>
<gene>
    <name evidence="3" type="ORF">MKK02DRAFT_36230</name>
</gene>
<dbReference type="InterPro" id="IPR043154">
    <property type="entry name" value="Sec-1-like_dom1"/>
</dbReference>
<dbReference type="Gene3D" id="3.90.830.10">
    <property type="entry name" value="Syntaxin Binding Protein 1, Chain A, domain 2"/>
    <property type="match status" value="1"/>
</dbReference>
<dbReference type="RefSeq" id="XP_052948323.1">
    <property type="nucleotide sequence ID" value="XM_053089379.1"/>
</dbReference>
<comment type="caution">
    <text evidence="3">The sequence shown here is derived from an EMBL/GenBank/DDBJ whole genome shotgun (WGS) entry which is preliminary data.</text>
</comment>
<dbReference type="AlphaFoldDB" id="A0AA38HG15"/>
<dbReference type="EMBL" id="JAKWFO010000003">
    <property type="protein sequence ID" value="KAI9638546.1"/>
    <property type="molecule type" value="Genomic_DNA"/>
</dbReference>
<keyword evidence="4" id="KW-1185">Reference proteome</keyword>
<dbReference type="Gene3D" id="3.40.50.1910">
    <property type="match status" value="1"/>
</dbReference>
<organism evidence="3 4">
    <name type="scientific">Dioszegia hungarica</name>
    <dbReference type="NCBI Taxonomy" id="4972"/>
    <lineage>
        <taxon>Eukaryota</taxon>
        <taxon>Fungi</taxon>
        <taxon>Dikarya</taxon>
        <taxon>Basidiomycota</taxon>
        <taxon>Agaricomycotina</taxon>
        <taxon>Tremellomycetes</taxon>
        <taxon>Tremellales</taxon>
        <taxon>Bulleribasidiaceae</taxon>
        <taxon>Dioszegia</taxon>
    </lineage>
</organism>
<dbReference type="Pfam" id="PF00995">
    <property type="entry name" value="Sec1"/>
    <property type="match status" value="1"/>
</dbReference>
<dbReference type="Gene3D" id="3.40.50.2060">
    <property type="match status" value="1"/>
</dbReference>
<evidence type="ECO:0000256" key="2">
    <source>
        <dbReference type="SAM" id="MobiDB-lite"/>
    </source>
</evidence>
<dbReference type="GO" id="GO:0016192">
    <property type="term" value="P:vesicle-mediated transport"/>
    <property type="evidence" value="ECO:0007669"/>
    <property type="project" value="InterPro"/>
</dbReference>
<protein>
    <submittedName>
        <fullName evidence="3">Sec1 family-domain-containing protein</fullName>
    </submittedName>
</protein>
<dbReference type="Proteomes" id="UP001164286">
    <property type="component" value="Unassembled WGS sequence"/>
</dbReference>
<dbReference type="InterPro" id="IPR027482">
    <property type="entry name" value="Sec1-like_dom2"/>
</dbReference>
<dbReference type="InterPro" id="IPR036045">
    <property type="entry name" value="Sec1-like_sf"/>
</dbReference>
<evidence type="ECO:0000313" key="3">
    <source>
        <dbReference type="EMBL" id="KAI9638546.1"/>
    </source>
</evidence>
<feature type="compositionally biased region" description="Low complexity" evidence="2">
    <location>
        <begin position="594"/>
        <end position="625"/>
    </location>
</feature>
<dbReference type="InterPro" id="IPR001619">
    <property type="entry name" value="Sec1-like"/>
</dbReference>
<dbReference type="PANTHER" id="PTHR11679">
    <property type="entry name" value="VESICLE PROTEIN SORTING-ASSOCIATED"/>
    <property type="match status" value="1"/>
</dbReference>
<accession>A0AA38HG15</accession>
<dbReference type="SUPFAM" id="SSF56815">
    <property type="entry name" value="Sec1/munc18-like (SM) proteins"/>
    <property type="match status" value="1"/>
</dbReference>